<keyword evidence="3" id="KW-1185">Reference proteome</keyword>
<evidence type="ECO:0000313" key="2">
    <source>
        <dbReference type="EMBL" id="MBB5055583.1"/>
    </source>
</evidence>
<organism evidence="2 3">
    <name type="scientific">Granulicella aggregans</name>
    <dbReference type="NCBI Taxonomy" id="474949"/>
    <lineage>
        <taxon>Bacteria</taxon>
        <taxon>Pseudomonadati</taxon>
        <taxon>Acidobacteriota</taxon>
        <taxon>Terriglobia</taxon>
        <taxon>Terriglobales</taxon>
        <taxon>Acidobacteriaceae</taxon>
        <taxon>Granulicella</taxon>
    </lineage>
</organism>
<comment type="caution">
    <text evidence="2">The sequence shown here is derived from an EMBL/GenBank/DDBJ whole genome shotgun (WGS) entry which is preliminary data.</text>
</comment>
<gene>
    <name evidence="2" type="ORF">HDF16_000252</name>
</gene>
<accession>A0A7W7Z954</accession>
<dbReference type="Proteomes" id="UP000540989">
    <property type="component" value="Unassembled WGS sequence"/>
</dbReference>
<protein>
    <submittedName>
        <fullName evidence="2">YVTN family beta-propeller protein</fullName>
    </submittedName>
</protein>
<dbReference type="SUPFAM" id="SSF50974">
    <property type="entry name" value="Nitrous oxide reductase, N-terminal domain"/>
    <property type="match status" value="1"/>
</dbReference>
<dbReference type="RefSeq" id="WP_184213353.1">
    <property type="nucleotide sequence ID" value="NZ_JACHIP010000001.1"/>
</dbReference>
<evidence type="ECO:0000313" key="3">
    <source>
        <dbReference type="Proteomes" id="UP000540989"/>
    </source>
</evidence>
<feature type="signal peptide" evidence="1">
    <location>
        <begin position="1"/>
        <end position="19"/>
    </location>
</feature>
<dbReference type="PANTHER" id="PTHR47197">
    <property type="entry name" value="PROTEIN NIRF"/>
    <property type="match status" value="1"/>
</dbReference>
<dbReference type="EMBL" id="JACHIP010000001">
    <property type="protein sequence ID" value="MBB5055583.1"/>
    <property type="molecule type" value="Genomic_DNA"/>
</dbReference>
<name>A0A7W7Z954_9BACT</name>
<dbReference type="Gene3D" id="2.130.10.10">
    <property type="entry name" value="YVTN repeat-like/Quinoprotein amine dehydrogenase"/>
    <property type="match status" value="3"/>
</dbReference>
<dbReference type="InterPro" id="IPR011045">
    <property type="entry name" value="N2O_reductase_N"/>
</dbReference>
<feature type="chain" id="PRO_5030911823" evidence="1">
    <location>
        <begin position="20"/>
        <end position="327"/>
    </location>
</feature>
<dbReference type="InterPro" id="IPR015943">
    <property type="entry name" value="WD40/YVTN_repeat-like_dom_sf"/>
</dbReference>
<dbReference type="AlphaFoldDB" id="A0A7W7Z954"/>
<reference evidence="2 3" key="1">
    <citation type="submission" date="2020-08" db="EMBL/GenBank/DDBJ databases">
        <title>Genomic Encyclopedia of Type Strains, Phase IV (KMG-V): Genome sequencing to study the core and pangenomes of soil and plant-associated prokaryotes.</title>
        <authorList>
            <person name="Whitman W."/>
        </authorList>
    </citation>
    <scope>NUCLEOTIDE SEQUENCE [LARGE SCALE GENOMIC DNA]</scope>
    <source>
        <strain evidence="2 3">M8UP14</strain>
    </source>
</reference>
<dbReference type="InterPro" id="IPR051200">
    <property type="entry name" value="Host-pathogen_enzymatic-act"/>
</dbReference>
<dbReference type="PANTHER" id="PTHR47197:SF3">
    <property type="entry name" value="DIHYDRO-HEME D1 DEHYDROGENASE"/>
    <property type="match status" value="1"/>
</dbReference>
<evidence type="ECO:0000256" key="1">
    <source>
        <dbReference type="SAM" id="SignalP"/>
    </source>
</evidence>
<keyword evidence="1" id="KW-0732">Signal</keyword>
<sequence length="327" mass="34169">MKMLKSLAFATLAATVAVAAPAQTIKATIPTAQPTVGLGANPITNKIYVAAPTFGGSADAILVIDGKTDKVIKQIPVPVGAANFVVVDYLRNLVYAVGCDNYSATFSCLETEINGKTDAVVTTQTILTHPGDGILGVAFDPICRKLFIANGSDSRVDVINAVTGKIVENINTSNLEPFGIAFNPVDQRLYIPFVTGQAEVFDVRHHTRIADVIVGDTNIFAAANLVTGHVFVTNDDLGVATTIVLDKDGTVLAQIPVQDNPYGVDVDPTTNKVYVANTGTGNLTVIDGKTNAVTATLSGVNANYVAVNFGSRKVYLSGNTGITVVAE</sequence>
<proteinExistence type="predicted"/>